<gene>
    <name evidence="1" type="ORF">ANN_20326</name>
</gene>
<dbReference type="EMBL" id="JAJSOF020000031">
    <property type="protein sequence ID" value="KAJ4431724.1"/>
    <property type="molecule type" value="Genomic_DNA"/>
</dbReference>
<evidence type="ECO:0000313" key="2">
    <source>
        <dbReference type="Proteomes" id="UP001148838"/>
    </source>
</evidence>
<dbReference type="PANTHER" id="PTHR47027:SF20">
    <property type="entry name" value="REVERSE TRANSCRIPTASE-LIKE PROTEIN WITH RNA-DIRECTED DNA POLYMERASE DOMAIN"/>
    <property type="match status" value="1"/>
</dbReference>
<dbReference type="Proteomes" id="UP001148838">
    <property type="component" value="Unassembled WGS sequence"/>
</dbReference>
<sequence length="363" mass="42809">MKCFVWSVALYGEGTWTLRRNEEKRIEAFEMWMWRRTVRVKWTDRIRNKIVFEKRRVELSRLRRCGYKLRTRRNDSSFQLISQPVSEKARLSKPVLCTGVRLECASATASAAEGLSSSAVDRSWTDFEFECSGPQLRDRVEYSELSLKCKNRFKEKGLEVNPKKTKYMIMSRDRNIVRNGNIKIGHLSFEEVEKFKYLEATVTNINDTGEEIKHRINMGNACYYSVEKLLLSSLLSKNLKVRIYKTVILPVVLYGCETWTLTLREEHRLRMFEIKVLRKIFGAKRDEVTGEWRKLHNTELHALYSSPDIIRNIKSRWAGHVARMGEYRNAYRVLVGRPEGKRPLGRPRRTWEDNIKMDLREVG</sequence>
<accession>A0ABQ8SCF0</accession>
<evidence type="ECO:0000313" key="1">
    <source>
        <dbReference type="EMBL" id="KAJ4431724.1"/>
    </source>
</evidence>
<proteinExistence type="predicted"/>
<protein>
    <submittedName>
        <fullName evidence="1">Uncharacterized protein</fullName>
    </submittedName>
</protein>
<organism evidence="1 2">
    <name type="scientific">Periplaneta americana</name>
    <name type="common">American cockroach</name>
    <name type="synonym">Blatta americana</name>
    <dbReference type="NCBI Taxonomy" id="6978"/>
    <lineage>
        <taxon>Eukaryota</taxon>
        <taxon>Metazoa</taxon>
        <taxon>Ecdysozoa</taxon>
        <taxon>Arthropoda</taxon>
        <taxon>Hexapoda</taxon>
        <taxon>Insecta</taxon>
        <taxon>Pterygota</taxon>
        <taxon>Neoptera</taxon>
        <taxon>Polyneoptera</taxon>
        <taxon>Dictyoptera</taxon>
        <taxon>Blattodea</taxon>
        <taxon>Blattoidea</taxon>
        <taxon>Blattidae</taxon>
        <taxon>Blattinae</taxon>
        <taxon>Periplaneta</taxon>
    </lineage>
</organism>
<comment type="caution">
    <text evidence="1">The sequence shown here is derived from an EMBL/GenBank/DDBJ whole genome shotgun (WGS) entry which is preliminary data.</text>
</comment>
<keyword evidence="2" id="KW-1185">Reference proteome</keyword>
<dbReference type="PANTHER" id="PTHR47027">
    <property type="entry name" value="REVERSE TRANSCRIPTASE DOMAIN-CONTAINING PROTEIN"/>
    <property type="match status" value="1"/>
</dbReference>
<reference evidence="1 2" key="1">
    <citation type="journal article" date="2022" name="Allergy">
        <title>Genome assembly and annotation of Periplaneta americana reveal a comprehensive cockroach allergen profile.</title>
        <authorList>
            <person name="Wang L."/>
            <person name="Xiong Q."/>
            <person name="Saelim N."/>
            <person name="Wang L."/>
            <person name="Nong W."/>
            <person name="Wan A.T."/>
            <person name="Shi M."/>
            <person name="Liu X."/>
            <person name="Cao Q."/>
            <person name="Hui J.H.L."/>
            <person name="Sookrung N."/>
            <person name="Leung T.F."/>
            <person name="Tungtrongchitr A."/>
            <person name="Tsui S.K.W."/>
        </authorList>
    </citation>
    <scope>NUCLEOTIDE SEQUENCE [LARGE SCALE GENOMIC DNA]</scope>
    <source>
        <strain evidence="1">PWHHKU_190912</strain>
    </source>
</reference>
<name>A0ABQ8SCF0_PERAM</name>